<name>A0ABU2ZT22_9ALTE</name>
<keyword evidence="5 7" id="KW-1133">Transmembrane helix</keyword>
<dbReference type="Proteomes" id="UP001253545">
    <property type="component" value="Unassembled WGS sequence"/>
</dbReference>
<dbReference type="RefSeq" id="WP_311369087.1">
    <property type="nucleotide sequence ID" value="NZ_JAVRHX010000003.1"/>
</dbReference>
<evidence type="ECO:0000256" key="5">
    <source>
        <dbReference type="ARBA" id="ARBA00022989"/>
    </source>
</evidence>
<dbReference type="PANTHER" id="PTHR20855">
    <property type="entry name" value="ADIPOR/PROGESTIN RECEPTOR-RELATED"/>
    <property type="match status" value="1"/>
</dbReference>
<feature type="transmembrane region" description="Helical" evidence="7">
    <location>
        <begin position="196"/>
        <end position="215"/>
    </location>
</feature>
<feature type="transmembrane region" description="Helical" evidence="7">
    <location>
        <begin position="53"/>
        <end position="73"/>
    </location>
</feature>
<evidence type="ECO:0000256" key="6">
    <source>
        <dbReference type="ARBA" id="ARBA00023136"/>
    </source>
</evidence>
<reference evidence="8 9" key="1">
    <citation type="submission" date="2023-09" db="EMBL/GenBank/DDBJ databases">
        <authorList>
            <person name="Rey-Velasco X."/>
        </authorList>
    </citation>
    <scope>NUCLEOTIDE SEQUENCE [LARGE SCALE GENOMIC DNA]</scope>
    <source>
        <strain evidence="8 9">P117</strain>
    </source>
</reference>
<dbReference type="NCBIfam" id="TIGR01065">
    <property type="entry name" value="hlyIII"/>
    <property type="match status" value="1"/>
</dbReference>
<evidence type="ECO:0000313" key="9">
    <source>
        <dbReference type="Proteomes" id="UP001253545"/>
    </source>
</evidence>
<dbReference type="InterPro" id="IPR004254">
    <property type="entry name" value="AdipoR/HlyIII-related"/>
</dbReference>
<comment type="subcellular location">
    <subcellularLocation>
        <location evidence="1">Cell membrane</location>
        <topology evidence="1">Multi-pass membrane protein</topology>
    </subcellularLocation>
</comment>
<keyword evidence="4 7" id="KW-0812">Transmembrane</keyword>
<proteinExistence type="inferred from homology"/>
<dbReference type="EMBL" id="JAVRHX010000003">
    <property type="protein sequence ID" value="MDT0595566.1"/>
    <property type="molecule type" value="Genomic_DNA"/>
</dbReference>
<evidence type="ECO:0000313" key="8">
    <source>
        <dbReference type="EMBL" id="MDT0595566.1"/>
    </source>
</evidence>
<dbReference type="PANTHER" id="PTHR20855:SF3">
    <property type="entry name" value="LD03007P"/>
    <property type="match status" value="1"/>
</dbReference>
<dbReference type="InterPro" id="IPR005744">
    <property type="entry name" value="Hy-lIII"/>
</dbReference>
<comment type="caution">
    <text evidence="8">The sequence shown here is derived from an EMBL/GenBank/DDBJ whole genome shotgun (WGS) entry which is preliminary data.</text>
</comment>
<dbReference type="Pfam" id="PF03006">
    <property type="entry name" value="HlyIII"/>
    <property type="match status" value="1"/>
</dbReference>
<keyword evidence="3" id="KW-1003">Cell membrane</keyword>
<keyword evidence="6 7" id="KW-0472">Membrane</keyword>
<evidence type="ECO:0000256" key="1">
    <source>
        <dbReference type="ARBA" id="ARBA00004651"/>
    </source>
</evidence>
<feature type="transmembrane region" description="Helical" evidence="7">
    <location>
        <begin position="110"/>
        <end position="132"/>
    </location>
</feature>
<sequence>MLPLKHHSVDPNSYSLLEEKLNVTSHFFGFLLALLGLFLLSSKSVSTTESVSTTVYGTSLAFMFLSSSIYHFTSHKDWRLLLRKVDHTAIYLLIAGTYTPFLVLTVGGTWGWIGLGIIWAVGLSGILFKLTIGHKYPKIGVTTYAIMGWLSLFLIYPIYQGLSGAGFTLLLMGGICYSAGIPLYMMKKRHYSHALWHLAVVAGAACHFFAIYSHVI</sequence>
<feature type="transmembrane region" description="Helical" evidence="7">
    <location>
        <begin position="21"/>
        <end position="41"/>
    </location>
</feature>
<evidence type="ECO:0000256" key="2">
    <source>
        <dbReference type="ARBA" id="ARBA00008488"/>
    </source>
</evidence>
<comment type="similarity">
    <text evidence="2">Belongs to the UPF0073 (Hly-III) family.</text>
</comment>
<evidence type="ECO:0000256" key="4">
    <source>
        <dbReference type="ARBA" id="ARBA00022692"/>
    </source>
</evidence>
<gene>
    <name evidence="8" type="ORF">RM552_11970</name>
</gene>
<keyword evidence="9" id="KW-1185">Reference proteome</keyword>
<protein>
    <submittedName>
        <fullName evidence="8">Hemolysin III family protein</fullName>
    </submittedName>
</protein>
<feature type="transmembrane region" description="Helical" evidence="7">
    <location>
        <begin position="85"/>
        <end position="104"/>
    </location>
</feature>
<evidence type="ECO:0000256" key="3">
    <source>
        <dbReference type="ARBA" id="ARBA00022475"/>
    </source>
</evidence>
<feature type="transmembrane region" description="Helical" evidence="7">
    <location>
        <begin position="139"/>
        <end position="159"/>
    </location>
</feature>
<organism evidence="8 9">
    <name type="scientific">Glaciecola petra</name>
    <dbReference type="NCBI Taxonomy" id="3075602"/>
    <lineage>
        <taxon>Bacteria</taxon>
        <taxon>Pseudomonadati</taxon>
        <taxon>Pseudomonadota</taxon>
        <taxon>Gammaproteobacteria</taxon>
        <taxon>Alteromonadales</taxon>
        <taxon>Alteromonadaceae</taxon>
        <taxon>Glaciecola</taxon>
    </lineage>
</organism>
<accession>A0ABU2ZT22</accession>
<feature type="transmembrane region" description="Helical" evidence="7">
    <location>
        <begin position="165"/>
        <end position="184"/>
    </location>
</feature>
<evidence type="ECO:0000256" key="7">
    <source>
        <dbReference type="SAM" id="Phobius"/>
    </source>
</evidence>